<comment type="catalytic activity">
    <reaction evidence="11">
        <text>L-seryl-[protein] + ATP = O-phospho-L-seryl-[protein] + ADP + H(+)</text>
        <dbReference type="Rhea" id="RHEA:17989"/>
        <dbReference type="Rhea" id="RHEA-COMP:9863"/>
        <dbReference type="Rhea" id="RHEA-COMP:11604"/>
        <dbReference type="ChEBI" id="CHEBI:15378"/>
        <dbReference type="ChEBI" id="CHEBI:29999"/>
        <dbReference type="ChEBI" id="CHEBI:30616"/>
        <dbReference type="ChEBI" id="CHEBI:83421"/>
        <dbReference type="ChEBI" id="CHEBI:456216"/>
        <dbReference type="EC" id="2.7.11.22"/>
    </reaction>
</comment>
<feature type="compositionally biased region" description="Basic and acidic residues" evidence="12">
    <location>
        <begin position="728"/>
        <end position="776"/>
    </location>
</feature>
<dbReference type="SUPFAM" id="SSF56112">
    <property type="entry name" value="Protein kinase-like (PK-like)"/>
    <property type="match status" value="1"/>
</dbReference>
<evidence type="ECO:0000256" key="7">
    <source>
        <dbReference type="ARBA" id="ARBA00022741"/>
    </source>
</evidence>
<dbReference type="PROSITE" id="PS50011">
    <property type="entry name" value="PROTEIN_KINASE_DOM"/>
    <property type="match status" value="1"/>
</dbReference>
<feature type="region of interest" description="Disordered" evidence="12">
    <location>
        <begin position="680"/>
        <end position="804"/>
    </location>
</feature>
<dbReference type="InterPro" id="IPR011009">
    <property type="entry name" value="Kinase-like_dom_sf"/>
</dbReference>
<evidence type="ECO:0000256" key="12">
    <source>
        <dbReference type="SAM" id="MobiDB-lite"/>
    </source>
</evidence>
<keyword evidence="9" id="KW-0067">ATP-binding</keyword>
<keyword evidence="4" id="KW-0723">Serine/threonine-protein kinase</keyword>
<keyword evidence="5" id="KW-0597">Phosphoprotein</keyword>
<dbReference type="Proteomes" id="UP001634393">
    <property type="component" value="Unassembled WGS sequence"/>
</dbReference>
<feature type="compositionally biased region" description="Polar residues" evidence="12">
    <location>
        <begin position="34"/>
        <end position="46"/>
    </location>
</feature>
<name>A0ABD3TF86_9LAMI</name>
<feature type="compositionally biased region" description="Acidic residues" evidence="12">
    <location>
        <begin position="690"/>
        <end position="699"/>
    </location>
</feature>
<evidence type="ECO:0000256" key="9">
    <source>
        <dbReference type="ARBA" id="ARBA00022840"/>
    </source>
</evidence>
<evidence type="ECO:0000256" key="3">
    <source>
        <dbReference type="ARBA" id="ARBA00012425"/>
    </source>
</evidence>
<dbReference type="FunFam" id="1.10.510.10:FF:000211">
    <property type="entry name" value="Cyclin-dependent kinase G-2"/>
    <property type="match status" value="1"/>
</dbReference>
<comment type="caution">
    <text evidence="14">The sequence shown here is derived from an EMBL/GenBank/DDBJ whole genome shotgun (WGS) entry which is preliminary data.</text>
</comment>
<dbReference type="PANTHER" id="PTHR24056:SF107">
    <property type="entry name" value="CYCLIN-DEPENDENT KINASE 11A-RELATED"/>
    <property type="match status" value="1"/>
</dbReference>
<feature type="region of interest" description="Disordered" evidence="12">
    <location>
        <begin position="433"/>
        <end position="620"/>
    </location>
</feature>
<dbReference type="GO" id="GO:0010556">
    <property type="term" value="P:regulation of macromolecule biosynthetic process"/>
    <property type="evidence" value="ECO:0007669"/>
    <property type="project" value="UniProtKB-ARBA"/>
</dbReference>
<dbReference type="Pfam" id="PF03763">
    <property type="entry name" value="Remorin_C"/>
    <property type="match status" value="1"/>
</dbReference>
<comment type="similarity">
    <text evidence="1">Belongs to the remorin family.</text>
</comment>
<dbReference type="InterPro" id="IPR045267">
    <property type="entry name" value="CDK11/PITSLRE_STKc"/>
</dbReference>
<dbReference type="InterPro" id="IPR008271">
    <property type="entry name" value="Ser/Thr_kinase_AS"/>
</dbReference>
<reference evidence="14 15" key="1">
    <citation type="submission" date="2024-12" db="EMBL/GenBank/DDBJ databases">
        <title>The unique morphological basis and parallel evolutionary history of personate flowers in Penstemon.</title>
        <authorList>
            <person name="Depatie T.H."/>
            <person name="Wessinger C.A."/>
        </authorList>
    </citation>
    <scope>NUCLEOTIDE SEQUENCE [LARGE SCALE GENOMIC DNA]</scope>
    <source>
        <strain evidence="14">WTNN_2</strain>
        <tissue evidence="14">Leaf</tissue>
    </source>
</reference>
<dbReference type="PROSITE" id="PS00108">
    <property type="entry name" value="PROTEIN_KINASE_ST"/>
    <property type="match status" value="1"/>
</dbReference>
<evidence type="ECO:0000256" key="6">
    <source>
        <dbReference type="ARBA" id="ARBA00022679"/>
    </source>
</evidence>
<organism evidence="14 15">
    <name type="scientific">Penstemon smallii</name>
    <dbReference type="NCBI Taxonomy" id="265156"/>
    <lineage>
        <taxon>Eukaryota</taxon>
        <taxon>Viridiplantae</taxon>
        <taxon>Streptophyta</taxon>
        <taxon>Embryophyta</taxon>
        <taxon>Tracheophyta</taxon>
        <taxon>Spermatophyta</taxon>
        <taxon>Magnoliopsida</taxon>
        <taxon>eudicotyledons</taxon>
        <taxon>Gunneridae</taxon>
        <taxon>Pentapetalae</taxon>
        <taxon>asterids</taxon>
        <taxon>lamiids</taxon>
        <taxon>Lamiales</taxon>
        <taxon>Plantaginaceae</taxon>
        <taxon>Cheloneae</taxon>
        <taxon>Penstemon</taxon>
    </lineage>
</organism>
<evidence type="ECO:0000256" key="11">
    <source>
        <dbReference type="ARBA" id="ARBA00048367"/>
    </source>
</evidence>
<dbReference type="EC" id="2.7.11.22" evidence="3"/>
<dbReference type="GO" id="GO:0005524">
    <property type="term" value="F:ATP binding"/>
    <property type="evidence" value="ECO:0007669"/>
    <property type="project" value="UniProtKB-KW"/>
</dbReference>
<dbReference type="GO" id="GO:0005634">
    <property type="term" value="C:nucleus"/>
    <property type="evidence" value="ECO:0007669"/>
    <property type="project" value="UniProtKB-ARBA"/>
</dbReference>
<dbReference type="GO" id="GO:0004693">
    <property type="term" value="F:cyclin-dependent protein serine/threonine kinase activity"/>
    <property type="evidence" value="ECO:0007669"/>
    <property type="project" value="UniProtKB-EC"/>
</dbReference>
<comment type="catalytic activity">
    <reaction evidence="10">
        <text>L-threonyl-[protein] + ATP = O-phospho-L-threonyl-[protein] + ADP + H(+)</text>
        <dbReference type="Rhea" id="RHEA:46608"/>
        <dbReference type="Rhea" id="RHEA-COMP:11060"/>
        <dbReference type="Rhea" id="RHEA-COMP:11605"/>
        <dbReference type="ChEBI" id="CHEBI:15378"/>
        <dbReference type="ChEBI" id="CHEBI:30013"/>
        <dbReference type="ChEBI" id="CHEBI:30616"/>
        <dbReference type="ChEBI" id="CHEBI:61977"/>
        <dbReference type="ChEBI" id="CHEBI:456216"/>
        <dbReference type="EC" id="2.7.11.22"/>
    </reaction>
</comment>
<feature type="region of interest" description="Disordered" evidence="12">
    <location>
        <begin position="71"/>
        <end position="112"/>
    </location>
</feature>
<dbReference type="EMBL" id="JBJXBP010000004">
    <property type="protein sequence ID" value="KAL3835667.1"/>
    <property type="molecule type" value="Genomic_DNA"/>
</dbReference>
<evidence type="ECO:0000256" key="4">
    <source>
        <dbReference type="ARBA" id="ARBA00022527"/>
    </source>
</evidence>
<feature type="compositionally biased region" description="Low complexity" evidence="12">
    <location>
        <begin position="491"/>
        <end position="500"/>
    </location>
</feature>
<dbReference type="PANTHER" id="PTHR24056">
    <property type="entry name" value="CELL DIVISION PROTEIN KINASE"/>
    <property type="match status" value="1"/>
</dbReference>
<dbReference type="Gene3D" id="1.10.510.10">
    <property type="entry name" value="Transferase(Phosphotransferase) domain 1"/>
    <property type="match status" value="1"/>
</dbReference>
<feature type="compositionally biased region" description="Polar residues" evidence="12">
    <location>
        <begin position="580"/>
        <end position="589"/>
    </location>
</feature>
<dbReference type="InterPro" id="IPR050108">
    <property type="entry name" value="CDK"/>
</dbReference>
<accession>A0ABD3TF86</accession>
<dbReference type="InterPro" id="IPR000719">
    <property type="entry name" value="Prot_kinase_dom"/>
</dbReference>
<feature type="region of interest" description="Disordered" evidence="12">
    <location>
        <begin position="1126"/>
        <end position="1163"/>
    </location>
</feature>
<dbReference type="GO" id="GO:0080090">
    <property type="term" value="P:regulation of primary metabolic process"/>
    <property type="evidence" value="ECO:0007669"/>
    <property type="project" value="UniProtKB-ARBA"/>
</dbReference>
<dbReference type="InterPro" id="IPR005516">
    <property type="entry name" value="Remorin_C"/>
</dbReference>
<evidence type="ECO:0000256" key="1">
    <source>
        <dbReference type="ARBA" id="ARBA00005711"/>
    </source>
</evidence>
<proteinExistence type="inferred from homology"/>
<dbReference type="CDD" id="cd07843">
    <property type="entry name" value="STKc_CDC2L1"/>
    <property type="match status" value="1"/>
</dbReference>
<keyword evidence="15" id="KW-1185">Reference proteome</keyword>
<feature type="compositionally biased region" description="Basic and acidic residues" evidence="12">
    <location>
        <begin position="79"/>
        <end position="95"/>
    </location>
</feature>
<evidence type="ECO:0000256" key="8">
    <source>
        <dbReference type="ARBA" id="ARBA00022777"/>
    </source>
</evidence>
<comment type="similarity">
    <text evidence="2">Belongs to the protein kinase superfamily. CMGC Ser/Thr protein kinase family. CDC2/CDKX subfamily.</text>
</comment>
<evidence type="ECO:0000313" key="15">
    <source>
        <dbReference type="Proteomes" id="UP001634393"/>
    </source>
</evidence>
<evidence type="ECO:0000259" key="13">
    <source>
        <dbReference type="PROSITE" id="PS50011"/>
    </source>
</evidence>
<evidence type="ECO:0000256" key="5">
    <source>
        <dbReference type="ARBA" id="ARBA00022553"/>
    </source>
</evidence>
<evidence type="ECO:0000256" key="10">
    <source>
        <dbReference type="ARBA" id="ARBA00047811"/>
    </source>
</evidence>
<feature type="compositionally biased region" description="Basic and acidic residues" evidence="12">
    <location>
        <begin position="540"/>
        <end position="550"/>
    </location>
</feature>
<dbReference type="Pfam" id="PF00069">
    <property type="entry name" value="Pkinase"/>
    <property type="match status" value="1"/>
</dbReference>
<gene>
    <name evidence="14" type="ORF">ACJIZ3_010403</name>
</gene>
<sequence>MTRGVKMRSIEDKGCLNNGITQEIPSVNFEFHGSNRTSSHNRTSLGKPTPSKWDDAQKWLVNLSIGEKNLAKASPRSSNADDRRLIAPVPKKDYSSGDEEGENGFSGSNGVETKNVDCDESIWRINKPVNIPKSIVRSISVRDMGTDMTPIASQEPSRTATPIRATSPAARSSISSGPSSPVRCLNGPLALENGPNTANPRANGETRHFSRDGEELYGVKIGENKTNGQSKKLNPLETRAVAWDEAERAKYMARYKREEVKIQAWENHQKRKAEMEMRKVEVKAERLKSRAQEKCTNKLTSTRRIAEEKRANAESKLSEKAVKTSERVDYIRRTGHLPSSFSLKLPSFCCSLAFFFKECSLTLLSYLNFKSNVAASCSFYNSVSFGKPFNFLIYRTRSLEIEEKIAHHFLIRFMAAGRHGGYRDNEFKDRESELGMARKETRYPKGDYDRIRNGDSEQDRGQGGGRDRFGYRGREKQKDFKERVSNGGYLSTTSSRSDSGSSGGGPRRCGFVVSTVDREPGELSSDGSDGAIDSETQFNNKEKEVKKVENGNRFSPVQNKKRKFSPIVWDRDEKRDIRATSRSRSTPETANLPPHPPLVRSYHQLSNSSPTPDVIVPPSLSDDSEVRISVASPSNIDIVPDLPEFPVHTSSVLPEIQPLVNNLGTGTIDDDDSVPTRTIISSRWANDADSPADEGEISGDENSQKLKRKTGAESAEVRSRKSISPELGEVRREGSEGARGRYSGSDERVRSSSRDSSYDNDVKNDYMEIDGDRNYDDASLGQSDSEYEDDLGSPEPAHPPQRSVNMLQGCRSVDEFERLNKIDEGTYGVVYRAKDKKTGEIVALKKVKMEKEREGFPLTSLREINILLSFHHPSIVDVKEVVVGSSLDSIFMVMEYMEHDLKALMETIKQPFSQSEVKCLMLQLLGGIKYLHDNWVLHRDLKTSNLLLNNRGELKICDFGLARQYGSPLKPYTHLVVTLWYRAPELLLGAKQYSTAIDMWSLGCIMAELLSKEPLFNGKSELDQLDKIFRVLGTPNEAIWPGCTKLPSYKVNFVKHQYNLLRRKFPATSFTGSPVLSDAGFDLLNKLLTYEPEKRITAEEALNHEWFREVPLPKSKEFMPTFPAQHAQDRRVRRVMKSPDPLEEQRRKELRQGELGTGGLFGQ</sequence>
<feature type="compositionally biased region" description="Basic and acidic residues" evidence="12">
    <location>
        <begin position="433"/>
        <end position="484"/>
    </location>
</feature>
<keyword evidence="7" id="KW-0547">Nucleotide-binding</keyword>
<evidence type="ECO:0000313" key="14">
    <source>
        <dbReference type="EMBL" id="KAL3835667.1"/>
    </source>
</evidence>
<protein>
    <recommendedName>
        <fullName evidence="3">cyclin-dependent kinase</fullName>
        <ecNumber evidence="3">2.7.11.22</ecNumber>
    </recommendedName>
</protein>
<dbReference type="SMART" id="SM00220">
    <property type="entry name" value="S_TKc"/>
    <property type="match status" value="1"/>
</dbReference>
<keyword evidence="6" id="KW-0808">Transferase</keyword>
<evidence type="ECO:0000256" key="2">
    <source>
        <dbReference type="ARBA" id="ARBA00006485"/>
    </source>
</evidence>
<dbReference type="AlphaFoldDB" id="A0ABD3TF86"/>
<feature type="compositionally biased region" description="Basic and acidic residues" evidence="12">
    <location>
        <begin position="569"/>
        <end position="579"/>
    </location>
</feature>
<dbReference type="FunFam" id="3.30.200.20:FF:000172">
    <property type="entry name" value="cyclin-dependent kinase G-2 isoform X1"/>
    <property type="match status" value="1"/>
</dbReference>
<feature type="compositionally biased region" description="Low complexity" evidence="12">
    <location>
        <begin position="103"/>
        <end position="112"/>
    </location>
</feature>
<feature type="region of interest" description="Disordered" evidence="12">
    <location>
        <begin position="31"/>
        <end position="53"/>
    </location>
</feature>
<feature type="compositionally biased region" description="Basic and acidic residues" evidence="12">
    <location>
        <begin position="1143"/>
        <end position="1152"/>
    </location>
</feature>
<dbReference type="Gene3D" id="3.30.200.20">
    <property type="entry name" value="Phosphorylase Kinase, domain 1"/>
    <property type="match status" value="1"/>
</dbReference>
<feature type="domain" description="Protein kinase" evidence="13">
    <location>
        <begin position="816"/>
        <end position="1107"/>
    </location>
</feature>
<keyword evidence="8" id="KW-0418">Kinase</keyword>